<name>A0ABW1ZDZ8_9DEIO</name>
<sequence length="255" mass="27487">MRIAIALTLAAMGLRAQALEEATLMAAEVAEAATEPQPCLSILAAMRLLNGDVPGAEEALAQAPIHNELDRLRWHVVRAELDRRAGNAAGAQRSMDQVNVNLMRNVRSTGRLFPEVYTLRGVVIDTPPWTVRCSLAGPVRLWMYDIELPLRSTRPAAGLLALLVTHGGRVSRERALDALDLPGRTPDARRKALSAAVAELREVLGWPESVAVQGACWPSAKNRCGWSRSTQPQAARTCSARGAMTPGCWSGDLSA</sequence>
<feature type="chain" id="PRO_5046125222" evidence="1">
    <location>
        <begin position="19"/>
        <end position="255"/>
    </location>
</feature>
<feature type="signal peptide" evidence="1">
    <location>
        <begin position="1"/>
        <end position="18"/>
    </location>
</feature>
<dbReference type="Proteomes" id="UP001596317">
    <property type="component" value="Unassembled WGS sequence"/>
</dbReference>
<gene>
    <name evidence="2" type="ORF">ACFP90_00885</name>
</gene>
<keyword evidence="1" id="KW-0732">Signal</keyword>
<dbReference type="Gene3D" id="1.10.10.10">
    <property type="entry name" value="Winged helix-like DNA-binding domain superfamily/Winged helix DNA-binding domain"/>
    <property type="match status" value="1"/>
</dbReference>
<comment type="caution">
    <text evidence="2">The sequence shown here is derived from an EMBL/GenBank/DDBJ whole genome shotgun (WGS) entry which is preliminary data.</text>
</comment>
<dbReference type="EMBL" id="JBHSWB010000001">
    <property type="protein sequence ID" value="MFC6659070.1"/>
    <property type="molecule type" value="Genomic_DNA"/>
</dbReference>
<evidence type="ECO:0000313" key="3">
    <source>
        <dbReference type="Proteomes" id="UP001596317"/>
    </source>
</evidence>
<dbReference type="InterPro" id="IPR036388">
    <property type="entry name" value="WH-like_DNA-bd_sf"/>
</dbReference>
<reference evidence="3" key="1">
    <citation type="journal article" date="2019" name="Int. J. Syst. Evol. Microbiol.">
        <title>The Global Catalogue of Microorganisms (GCM) 10K type strain sequencing project: providing services to taxonomists for standard genome sequencing and annotation.</title>
        <authorList>
            <consortium name="The Broad Institute Genomics Platform"/>
            <consortium name="The Broad Institute Genome Sequencing Center for Infectious Disease"/>
            <person name="Wu L."/>
            <person name="Ma J."/>
        </authorList>
    </citation>
    <scope>NUCLEOTIDE SEQUENCE [LARGE SCALE GENOMIC DNA]</scope>
    <source>
        <strain evidence="3">CCUG 63830</strain>
    </source>
</reference>
<evidence type="ECO:0000313" key="2">
    <source>
        <dbReference type="EMBL" id="MFC6659070.1"/>
    </source>
</evidence>
<evidence type="ECO:0000256" key="1">
    <source>
        <dbReference type="SAM" id="SignalP"/>
    </source>
</evidence>
<keyword evidence="3" id="KW-1185">Reference proteome</keyword>
<protein>
    <submittedName>
        <fullName evidence="2">Uncharacterized protein</fullName>
    </submittedName>
</protein>
<accession>A0ABW1ZDZ8</accession>
<proteinExistence type="predicted"/>
<organism evidence="2 3">
    <name type="scientific">Deinococcus multiflagellatus</name>
    <dbReference type="NCBI Taxonomy" id="1656887"/>
    <lineage>
        <taxon>Bacteria</taxon>
        <taxon>Thermotogati</taxon>
        <taxon>Deinococcota</taxon>
        <taxon>Deinococci</taxon>
        <taxon>Deinococcales</taxon>
        <taxon>Deinococcaceae</taxon>
        <taxon>Deinococcus</taxon>
    </lineage>
</organism>